<dbReference type="Pfam" id="PF04072">
    <property type="entry name" value="LCM"/>
    <property type="match status" value="1"/>
</dbReference>
<evidence type="ECO:0000256" key="3">
    <source>
        <dbReference type="ARBA" id="ARBA00022603"/>
    </source>
</evidence>
<name>A0ABW6WMF5_9ACTN</name>
<organism evidence="7 8">
    <name type="scientific">Paractinoplanes globisporus</name>
    <dbReference type="NCBI Taxonomy" id="113565"/>
    <lineage>
        <taxon>Bacteria</taxon>
        <taxon>Bacillati</taxon>
        <taxon>Actinomycetota</taxon>
        <taxon>Actinomycetes</taxon>
        <taxon>Micromonosporales</taxon>
        <taxon>Micromonosporaceae</taxon>
        <taxon>Paractinoplanes</taxon>
    </lineage>
</organism>
<dbReference type="GO" id="GO:0008168">
    <property type="term" value="F:methyltransferase activity"/>
    <property type="evidence" value="ECO:0007669"/>
    <property type="project" value="UniProtKB-KW"/>
</dbReference>
<comment type="similarity">
    <text evidence="2 6">Belongs to the UPF0677 family.</text>
</comment>
<evidence type="ECO:0000313" key="8">
    <source>
        <dbReference type="Proteomes" id="UP001602245"/>
    </source>
</evidence>
<keyword evidence="3 6" id="KW-0489">Methyltransferase</keyword>
<evidence type="ECO:0000256" key="1">
    <source>
        <dbReference type="ARBA" id="ARBA00003907"/>
    </source>
</evidence>
<dbReference type="EC" id="2.1.1.-" evidence="6"/>
<reference evidence="7 8" key="1">
    <citation type="submission" date="2024-10" db="EMBL/GenBank/DDBJ databases">
        <title>The Natural Products Discovery Center: Release of the First 8490 Sequenced Strains for Exploring Actinobacteria Biosynthetic Diversity.</title>
        <authorList>
            <person name="Kalkreuter E."/>
            <person name="Kautsar S.A."/>
            <person name="Yang D."/>
            <person name="Bader C.D."/>
            <person name="Teijaro C.N."/>
            <person name="Fluegel L."/>
            <person name="Davis C.M."/>
            <person name="Simpson J.R."/>
            <person name="Lauterbach L."/>
            <person name="Steele A.D."/>
            <person name="Gui C."/>
            <person name="Meng S."/>
            <person name="Li G."/>
            <person name="Viehrig K."/>
            <person name="Ye F."/>
            <person name="Su P."/>
            <person name="Kiefer A.F."/>
            <person name="Nichols A."/>
            <person name="Cepeda A.J."/>
            <person name="Yan W."/>
            <person name="Fan B."/>
            <person name="Jiang Y."/>
            <person name="Adhikari A."/>
            <person name="Zheng C.-J."/>
            <person name="Schuster L."/>
            <person name="Cowan T.M."/>
            <person name="Smanski M.J."/>
            <person name="Chevrette M.G."/>
            <person name="De Carvalho L.P.S."/>
            <person name="Shen B."/>
        </authorList>
    </citation>
    <scope>NUCLEOTIDE SEQUENCE [LARGE SCALE GENOMIC DNA]</scope>
    <source>
        <strain evidence="7 8">NPDC000087</strain>
    </source>
</reference>
<dbReference type="Proteomes" id="UP001602245">
    <property type="component" value="Unassembled WGS sequence"/>
</dbReference>
<comment type="function">
    <text evidence="1 6">Exhibits S-adenosyl-L-methionine-dependent methyltransferase activity.</text>
</comment>
<evidence type="ECO:0000256" key="2">
    <source>
        <dbReference type="ARBA" id="ARBA00008138"/>
    </source>
</evidence>
<keyword evidence="4" id="KW-0808">Transferase</keyword>
<dbReference type="GO" id="GO:0032259">
    <property type="term" value="P:methylation"/>
    <property type="evidence" value="ECO:0007669"/>
    <property type="project" value="UniProtKB-KW"/>
</dbReference>
<accession>A0ABW6WMF5</accession>
<dbReference type="EMBL" id="JBIAZU010000006">
    <property type="protein sequence ID" value="MFF5294213.1"/>
    <property type="molecule type" value="Genomic_DNA"/>
</dbReference>
<dbReference type="SUPFAM" id="SSF53335">
    <property type="entry name" value="S-adenosyl-L-methionine-dependent methyltransferases"/>
    <property type="match status" value="1"/>
</dbReference>
<dbReference type="PANTHER" id="PTHR43619">
    <property type="entry name" value="S-ADENOSYL-L-METHIONINE-DEPENDENT METHYLTRANSFERASE YKTD-RELATED"/>
    <property type="match status" value="1"/>
</dbReference>
<evidence type="ECO:0000313" key="7">
    <source>
        <dbReference type="EMBL" id="MFF5294213.1"/>
    </source>
</evidence>
<evidence type="ECO:0000256" key="5">
    <source>
        <dbReference type="ARBA" id="ARBA00022691"/>
    </source>
</evidence>
<dbReference type="InterPro" id="IPR011610">
    <property type="entry name" value="SAM_mthyl_Trfase_ML2640-like"/>
</dbReference>
<keyword evidence="8" id="KW-1185">Reference proteome</keyword>
<dbReference type="NCBIfam" id="TIGR00027">
    <property type="entry name" value="mthyl_TIGR00027"/>
    <property type="match status" value="1"/>
</dbReference>
<dbReference type="Gene3D" id="3.40.50.150">
    <property type="entry name" value="Vaccinia Virus protein VP39"/>
    <property type="match status" value="1"/>
</dbReference>
<comment type="caution">
    <text evidence="7">The sequence shown here is derived from an EMBL/GenBank/DDBJ whole genome shotgun (WGS) entry which is preliminary data.</text>
</comment>
<dbReference type="RefSeq" id="WP_020514978.1">
    <property type="nucleotide sequence ID" value="NZ_JBIAZU010000006.1"/>
</dbReference>
<dbReference type="InterPro" id="IPR007213">
    <property type="entry name" value="Ppm1/Ppm2/Tcmp"/>
</dbReference>
<proteinExistence type="inferred from homology"/>
<evidence type="ECO:0000256" key="6">
    <source>
        <dbReference type="RuleBase" id="RU362030"/>
    </source>
</evidence>
<keyword evidence="5 6" id="KW-0949">S-adenosyl-L-methionine</keyword>
<sequence length="284" mass="30914">MPERRASRTAVLVCQGRAVAHGRIAPDRFADPTAMPLLRPDERAEVQHVRDERPPKSMSERFAYEMIRSSADIVVPRTVTIDDAVRAGGATQVVILGAGLDGRAWRLDLPGTAFYELDHPASQQEKRERAASLPGTPPTFVPVDFARDVLTDALEAAGHRADRPTTWIWEGVVPYLTRPEVTATVAALAARSASGSRLIVNYQLPAALGGLVRAVLGKLAGRNNPWAAEPWLSTWSPPDMSRLLALHGFAVRDDQDLLTTATALGVRLGQRFSLRNSHVAVAER</sequence>
<gene>
    <name evidence="7" type="ORF">ACFY35_32660</name>
</gene>
<evidence type="ECO:0000256" key="4">
    <source>
        <dbReference type="ARBA" id="ARBA00022679"/>
    </source>
</evidence>
<dbReference type="InterPro" id="IPR029063">
    <property type="entry name" value="SAM-dependent_MTases_sf"/>
</dbReference>
<dbReference type="PANTHER" id="PTHR43619:SF2">
    <property type="entry name" value="S-ADENOSYL-L-METHIONINE-DEPENDENT METHYLTRANSFERASES SUPERFAMILY PROTEIN"/>
    <property type="match status" value="1"/>
</dbReference>
<protein>
    <recommendedName>
        <fullName evidence="6">S-adenosyl-L-methionine-dependent methyltransferase</fullName>
        <ecNumber evidence="6">2.1.1.-</ecNumber>
    </recommendedName>
</protein>